<dbReference type="RefSeq" id="WP_273877982.1">
    <property type="nucleotide sequence ID" value="NZ_JAMDHA010000029.1"/>
</dbReference>
<comment type="caution">
    <text evidence="1">The sequence shown here is derived from an EMBL/GenBank/DDBJ whole genome shotgun (WGS) entry which is preliminary data.</text>
</comment>
<gene>
    <name evidence="1" type="ORF">M5G27_24450</name>
</gene>
<proteinExistence type="predicted"/>
<dbReference type="GO" id="GO:0044659">
    <property type="term" value="P:viral release from host cell by cytolysis"/>
    <property type="evidence" value="ECO:0007669"/>
    <property type="project" value="InterPro"/>
</dbReference>
<evidence type="ECO:0000313" key="2">
    <source>
        <dbReference type="Proteomes" id="UP001148185"/>
    </source>
</evidence>
<dbReference type="Pfam" id="PF03245">
    <property type="entry name" value="Phage_lysis"/>
    <property type="match status" value="1"/>
</dbReference>
<accession>A0A9X4C5L3</accession>
<sequence>MLRELLFPLLACLAAFVGFDILQGQRDTARAERDAAQYEASGLREAARISGEMIAARDSIDRNRTQELTDARTEIDALRLDVADGRQRLRVKATCSSTTPDTTAAGGVADAGTAELAADARPDYFTLRDQLALSKQMILGLQDYVSQVCLR</sequence>
<protein>
    <submittedName>
        <fullName evidence="1">Lysis protein</fullName>
    </submittedName>
</protein>
<evidence type="ECO:0000313" key="1">
    <source>
        <dbReference type="EMBL" id="MDD1010629.1"/>
    </source>
</evidence>
<organism evidence="1 2">
    <name type="scientific">Pseudomonas shahriarae</name>
    <dbReference type="NCBI Taxonomy" id="2745512"/>
    <lineage>
        <taxon>Bacteria</taxon>
        <taxon>Pseudomonadati</taxon>
        <taxon>Pseudomonadota</taxon>
        <taxon>Gammaproteobacteria</taxon>
        <taxon>Pseudomonadales</taxon>
        <taxon>Pseudomonadaceae</taxon>
        <taxon>Pseudomonas</taxon>
    </lineage>
</organism>
<dbReference type="EMBL" id="JAMDHA010000029">
    <property type="protein sequence ID" value="MDD1010629.1"/>
    <property type="molecule type" value="Genomic_DNA"/>
</dbReference>
<name>A0A9X4C5L3_9PSED</name>
<dbReference type="InterPro" id="IPR004929">
    <property type="entry name" value="I-spanin"/>
</dbReference>
<dbReference type="AlphaFoldDB" id="A0A9X4C5L3"/>
<reference evidence="1 2" key="1">
    <citation type="submission" date="2022-05" db="EMBL/GenBank/DDBJ databases">
        <title>Novel Pseudomonas spp. Isolated from a Rainbow Trout Aquaculture Facility.</title>
        <authorList>
            <person name="Testerman T."/>
            <person name="Graf J."/>
        </authorList>
    </citation>
    <scope>NUCLEOTIDE SEQUENCE [LARGE SCALE GENOMIC DNA]</scope>
    <source>
        <strain evidence="1 2">ID1042</strain>
    </source>
</reference>
<dbReference type="Proteomes" id="UP001148185">
    <property type="component" value="Unassembled WGS sequence"/>
</dbReference>
<keyword evidence="2" id="KW-1185">Reference proteome</keyword>